<dbReference type="SUPFAM" id="SSF52266">
    <property type="entry name" value="SGNH hydrolase"/>
    <property type="match status" value="1"/>
</dbReference>
<keyword evidence="1" id="KW-0732">Signal</keyword>
<dbReference type="InterPro" id="IPR007407">
    <property type="entry name" value="DUF459"/>
</dbReference>
<dbReference type="EMBL" id="DSYQ01000003">
    <property type="protein sequence ID" value="HGT70790.1"/>
    <property type="molecule type" value="Genomic_DNA"/>
</dbReference>
<name>A0A7C4M0A1_UNCC3</name>
<comment type="caution">
    <text evidence="2">The sequence shown here is derived from an EMBL/GenBank/DDBJ whole genome shotgun (WGS) entry which is preliminary data.</text>
</comment>
<dbReference type="InterPro" id="IPR036514">
    <property type="entry name" value="SGNH_hydro_sf"/>
</dbReference>
<protein>
    <submittedName>
        <fullName evidence="2">DUF459 domain-containing protein</fullName>
    </submittedName>
</protein>
<proteinExistence type="predicted"/>
<organism evidence="2">
    <name type="scientific">candidate division CPR3 bacterium</name>
    <dbReference type="NCBI Taxonomy" id="2268181"/>
    <lineage>
        <taxon>Bacteria</taxon>
        <taxon>Bacteria division CPR3</taxon>
    </lineage>
</organism>
<dbReference type="Gene3D" id="3.40.50.1110">
    <property type="entry name" value="SGNH hydrolase"/>
    <property type="match status" value="1"/>
</dbReference>
<dbReference type="Pfam" id="PF04311">
    <property type="entry name" value="DUF459"/>
    <property type="match status" value="1"/>
</dbReference>
<evidence type="ECO:0000256" key="1">
    <source>
        <dbReference type="SAM" id="SignalP"/>
    </source>
</evidence>
<accession>A0A7C4M0A1</accession>
<reference evidence="2" key="1">
    <citation type="journal article" date="2020" name="mSystems">
        <title>Genome- and Community-Level Interaction Insights into Carbon Utilization and Element Cycling Functions of Hydrothermarchaeota in Hydrothermal Sediment.</title>
        <authorList>
            <person name="Zhou Z."/>
            <person name="Liu Y."/>
            <person name="Xu W."/>
            <person name="Pan J."/>
            <person name="Luo Z.H."/>
            <person name="Li M."/>
        </authorList>
    </citation>
    <scope>NUCLEOTIDE SEQUENCE [LARGE SCALE GENOMIC DNA]</scope>
    <source>
        <strain evidence="2">SpSt-579</strain>
    </source>
</reference>
<gene>
    <name evidence="2" type="ORF">ENT43_00840</name>
</gene>
<feature type="signal peptide" evidence="1">
    <location>
        <begin position="1"/>
        <end position="22"/>
    </location>
</feature>
<dbReference type="AlphaFoldDB" id="A0A7C4M0A1"/>
<evidence type="ECO:0000313" key="2">
    <source>
        <dbReference type="EMBL" id="HGT70790.1"/>
    </source>
</evidence>
<sequence>MFWKKILMVFLIVFSLESLSLAGQEEKKEIKSTNIVVMGDSLADGIWMILREKVKGNKEIKLTRYTKVSSGICRIDFYNWVEKTRELFKKQKVDILIIFIGGNDKQSFRLASKTWVHYNQKQDWILAYAKRAMEIKDIIEKNKPYVFWVGLPSMRSKPMNDHALRVNSIYKSLEDEDRFRYISIWDLTTDEKGLYQASRKNEKGVSKGLRSGDGVHFSTFGNALVTDRVYQEVIKIINWKKIEPEILSKIFK</sequence>
<feature type="chain" id="PRO_5028392778" evidence="1">
    <location>
        <begin position="23"/>
        <end position="252"/>
    </location>
</feature>